<dbReference type="EMBL" id="UZAI01008506">
    <property type="protein sequence ID" value="VDP02183.1"/>
    <property type="molecule type" value="Genomic_DNA"/>
</dbReference>
<keyword evidence="2" id="KW-1185">Reference proteome</keyword>
<evidence type="ECO:0000313" key="2">
    <source>
        <dbReference type="Proteomes" id="UP000277204"/>
    </source>
</evidence>
<organism evidence="1 2">
    <name type="scientific">Schistosoma margrebowiei</name>
    <dbReference type="NCBI Taxonomy" id="48269"/>
    <lineage>
        <taxon>Eukaryota</taxon>
        <taxon>Metazoa</taxon>
        <taxon>Spiralia</taxon>
        <taxon>Lophotrochozoa</taxon>
        <taxon>Platyhelminthes</taxon>
        <taxon>Trematoda</taxon>
        <taxon>Digenea</taxon>
        <taxon>Strigeidida</taxon>
        <taxon>Schistosomatoidea</taxon>
        <taxon>Schistosomatidae</taxon>
        <taxon>Schistosoma</taxon>
    </lineage>
</organism>
<proteinExistence type="predicted"/>
<evidence type="ECO:0000313" key="1">
    <source>
        <dbReference type="EMBL" id="VDP02183.1"/>
    </source>
</evidence>
<dbReference type="Proteomes" id="UP000277204">
    <property type="component" value="Unassembled WGS sequence"/>
</dbReference>
<gene>
    <name evidence="1" type="ORF">SMRZ_LOCUS12805</name>
</gene>
<accession>A0A183M9T0</accession>
<dbReference type="AlphaFoldDB" id="A0A183M9T0"/>
<protein>
    <submittedName>
        <fullName evidence="1">Uncharacterized protein</fullName>
    </submittedName>
</protein>
<reference evidence="1 2" key="1">
    <citation type="submission" date="2018-11" db="EMBL/GenBank/DDBJ databases">
        <authorList>
            <consortium name="Pathogen Informatics"/>
        </authorList>
    </citation>
    <scope>NUCLEOTIDE SEQUENCE [LARGE SCALE GENOMIC DNA]</scope>
    <source>
        <strain evidence="1 2">Zambia</strain>
    </source>
</reference>
<name>A0A183M9T0_9TREM</name>
<sequence>MWEAGKTSQIATKMRRYNMAVLGISEIHCIQDRQQRLNMEEMLLYSGHEAKNAPHTQRVALMLSKASRNALVGWGFHRFRIIKPSFKTNLCAFNKLVIRGTLFPHKRIHKTTWISPDHTTENEIHHICINKKF</sequence>